<evidence type="ECO:0000256" key="1">
    <source>
        <dbReference type="SAM" id="SignalP"/>
    </source>
</evidence>
<feature type="chain" id="PRO_5045515432" description="Cyanovirin-N domain-containing protein" evidence="1">
    <location>
        <begin position="20"/>
        <end position="129"/>
    </location>
</feature>
<accession>A0ABR1HI19</accession>
<name>A0ABR1HI19_9HYPO</name>
<comment type="caution">
    <text evidence="2">The sequence shown here is derived from an EMBL/GenBank/DDBJ whole genome shotgun (WGS) entry which is preliminary data.</text>
</comment>
<proteinExistence type="predicted"/>
<protein>
    <recommendedName>
        <fullName evidence="4">Cyanovirin-N domain-containing protein</fullName>
    </recommendedName>
</protein>
<sequence>MHISSLLTAVVFVASTASSLSTACKSGEVAVGTNQLCNIGNPNSGGSCGFVAPSIFANDCGLIASSGKSNQCDASGWNRGASIQCHAADGTPWIVNTQGGRFGNCYRANSNCSAGPLQHWYASYCCSRI</sequence>
<evidence type="ECO:0000313" key="3">
    <source>
        <dbReference type="Proteomes" id="UP001498476"/>
    </source>
</evidence>
<reference evidence="2 3" key="1">
    <citation type="journal article" date="2025" name="Microbiol. Resour. Announc.">
        <title>Draft genome sequences for Neonectria magnoliae and Neonectria punicea, canker pathogens of Liriodendron tulipifera and Acer saccharum in West Virginia.</title>
        <authorList>
            <person name="Petronek H.M."/>
            <person name="Kasson M.T."/>
            <person name="Metheny A.M."/>
            <person name="Stauder C.M."/>
            <person name="Lovett B."/>
            <person name="Lynch S.C."/>
            <person name="Garnas J.R."/>
            <person name="Kasson L.R."/>
            <person name="Stajich J.E."/>
        </authorList>
    </citation>
    <scope>NUCLEOTIDE SEQUENCE [LARGE SCALE GENOMIC DNA]</scope>
    <source>
        <strain evidence="2 3">NRRL 64653</strain>
    </source>
</reference>
<gene>
    <name evidence="2" type="ORF">QQX98_002744</name>
</gene>
<keyword evidence="3" id="KW-1185">Reference proteome</keyword>
<keyword evidence="1" id="KW-0732">Signal</keyword>
<dbReference type="EMBL" id="JAZAVJ010000029">
    <property type="protein sequence ID" value="KAK7420545.1"/>
    <property type="molecule type" value="Genomic_DNA"/>
</dbReference>
<evidence type="ECO:0008006" key="4">
    <source>
        <dbReference type="Google" id="ProtNLM"/>
    </source>
</evidence>
<dbReference type="Proteomes" id="UP001498476">
    <property type="component" value="Unassembled WGS sequence"/>
</dbReference>
<evidence type="ECO:0000313" key="2">
    <source>
        <dbReference type="EMBL" id="KAK7420545.1"/>
    </source>
</evidence>
<feature type="signal peptide" evidence="1">
    <location>
        <begin position="1"/>
        <end position="19"/>
    </location>
</feature>
<organism evidence="2 3">
    <name type="scientific">Neonectria punicea</name>
    <dbReference type="NCBI Taxonomy" id="979145"/>
    <lineage>
        <taxon>Eukaryota</taxon>
        <taxon>Fungi</taxon>
        <taxon>Dikarya</taxon>
        <taxon>Ascomycota</taxon>
        <taxon>Pezizomycotina</taxon>
        <taxon>Sordariomycetes</taxon>
        <taxon>Hypocreomycetidae</taxon>
        <taxon>Hypocreales</taxon>
        <taxon>Nectriaceae</taxon>
        <taxon>Neonectria</taxon>
    </lineage>
</organism>